<evidence type="ECO:0000313" key="1">
    <source>
        <dbReference type="EMBL" id="QJA52621.1"/>
    </source>
</evidence>
<accession>A0A6H1ZYZ1</accession>
<protein>
    <submittedName>
        <fullName evidence="1">Uncharacterized protein</fullName>
    </submittedName>
</protein>
<dbReference type="EMBL" id="MT142328">
    <property type="protein sequence ID" value="QJA78259.1"/>
    <property type="molecule type" value="Genomic_DNA"/>
</dbReference>
<dbReference type="EMBL" id="MT144354">
    <property type="protein sequence ID" value="QJA52621.1"/>
    <property type="molecule type" value="Genomic_DNA"/>
</dbReference>
<reference evidence="1" key="1">
    <citation type="submission" date="2020-03" db="EMBL/GenBank/DDBJ databases">
        <title>The deep terrestrial virosphere.</title>
        <authorList>
            <person name="Holmfeldt K."/>
            <person name="Nilsson E."/>
            <person name="Simone D."/>
            <person name="Lopez-Fernandez M."/>
            <person name="Wu X."/>
            <person name="de Brujin I."/>
            <person name="Lundin D."/>
            <person name="Andersson A."/>
            <person name="Bertilsson S."/>
            <person name="Dopson M."/>
        </authorList>
    </citation>
    <scope>NUCLEOTIDE SEQUENCE</scope>
    <source>
        <strain evidence="2">MM415A01099</strain>
        <strain evidence="3">MM415B03162</strain>
        <strain evidence="1">TM448A02849</strain>
    </source>
</reference>
<name>A0A6H1ZYZ1_9ZZZZ</name>
<dbReference type="EMBL" id="MT142644">
    <property type="protein sequence ID" value="QJA86574.1"/>
    <property type="molecule type" value="Genomic_DNA"/>
</dbReference>
<dbReference type="AlphaFoldDB" id="A0A6H1ZYZ1"/>
<organism evidence="1">
    <name type="scientific">viral metagenome</name>
    <dbReference type="NCBI Taxonomy" id="1070528"/>
    <lineage>
        <taxon>unclassified sequences</taxon>
        <taxon>metagenomes</taxon>
        <taxon>organismal metagenomes</taxon>
    </lineage>
</organism>
<evidence type="ECO:0000313" key="2">
    <source>
        <dbReference type="EMBL" id="QJA78259.1"/>
    </source>
</evidence>
<gene>
    <name evidence="2" type="ORF">MM415A01099_0010</name>
    <name evidence="3" type="ORF">MM415B03162_0003</name>
    <name evidence="1" type="ORF">TM448A02849_0010</name>
</gene>
<proteinExistence type="predicted"/>
<evidence type="ECO:0000313" key="3">
    <source>
        <dbReference type="EMBL" id="QJA86574.1"/>
    </source>
</evidence>
<sequence>MALTLSSTIGTLAIADLVATYFATTHGAGGLLYLQYTKGDEDGVRISISYGSKIHNRSIRYQHVSLNSSTRILTPTSYVLTASGYYRIPITWTCEEMNLTFTFAQYGVVTATGTVDVDFREAE</sequence>